<gene>
    <name evidence="1" type="ORF">BIV24_11685</name>
</gene>
<comment type="caution">
    <text evidence="1">The sequence shown here is derived from an EMBL/GenBank/DDBJ whole genome shotgun (WGS) entry which is preliminary data.</text>
</comment>
<dbReference type="EMBL" id="MLYP01000030">
    <property type="protein sequence ID" value="OIJ93629.1"/>
    <property type="molecule type" value="Genomic_DNA"/>
</dbReference>
<name>A0A1S2PIL3_9ACTN</name>
<dbReference type="Proteomes" id="UP000179935">
    <property type="component" value="Unassembled WGS sequence"/>
</dbReference>
<organism evidence="1 2">
    <name type="scientific">Streptomyces colonosanans</name>
    <dbReference type="NCBI Taxonomy" id="1428652"/>
    <lineage>
        <taxon>Bacteria</taxon>
        <taxon>Bacillati</taxon>
        <taxon>Actinomycetota</taxon>
        <taxon>Actinomycetes</taxon>
        <taxon>Kitasatosporales</taxon>
        <taxon>Streptomycetaceae</taxon>
        <taxon>Streptomyces</taxon>
    </lineage>
</organism>
<proteinExistence type="predicted"/>
<sequence>MTEGNESFARDGRPVCGVCPSLRHPGGRFDVMERPSRDCPFDPATGHRFTAAGVPVCVHPERVGLPAAPYASQALPLPWQTPPPVEPDEVPAWVRTALTAAPPEACDEVIQQATQILLASDPDTDITAVLRAALG</sequence>
<keyword evidence="2" id="KW-1185">Reference proteome</keyword>
<evidence type="ECO:0000313" key="1">
    <source>
        <dbReference type="EMBL" id="OIJ93629.1"/>
    </source>
</evidence>
<evidence type="ECO:0000313" key="2">
    <source>
        <dbReference type="Proteomes" id="UP000179935"/>
    </source>
</evidence>
<accession>A0A1S2PIL3</accession>
<dbReference type="STRING" id="1428652.BIV24_11685"/>
<dbReference type="AlphaFoldDB" id="A0A1S2PIL3"/>
<protein>
    <submittedName>
        <fullName evidence="1">Uncharacterized protein</fullName>
    </submittedName>
</protein>
<reference evidence="1 2" key="1">
    <citation type="submission" date="2016-10" db="EMBL/GenBank/DDBJ databases">
        <title>Genome sequence of Streptomyces sp. MUSC 93.</title>
        <authorList>
            <person name="Lee L.-H."/>
            <person name="Ser H.-L."/>
            <person name="Law J.W.-F."/>
        </authorList>
    </citation>
    <scope>NUCLEOTIDE SEQUENCE [LARGE SCALE GENOMIC DNA]</scope>
    <source>
        <strain evidence="1 2">MUSC 93</strain>
    </source>
</reference>